<dbReference type="STRING" id="1229727.Ga0080559_TMP823"/>
<reference evidence="7 8" key="1">
    <citation type="submission" date="2016-03" db="EMBL/GenBank/DDBJ databases">
        <title>Deep-sea bacteria in the southern Pacific.</title>
        <authorList>
            <person name="Tang K."/>
        </authorList>
    </citation>
    <scope>NUCLEOTIDE SEQUENCE [LARGE SCALE GENOMIC DNA]</scope>
    <source>
        <strain evidence="7 8">JLT2016</strain>
    </source>
</reference>
<gene>
    <name evidence="7" type="ORF">Ga0080559_TMP823</name>
</gene>
<dbReference type="SUPFAM" id="SSF53807">
    <property type="entry name" value="Helical backbone' metal receptor"/>
    <property type="match status" value="1"/>
</dbReference>
<dbReference type="Gene3D" id="3.40.50.1980">
    <property type="entry name" value="Nitrogenase molybdenum iron protein domain"/>
    <property type="match status" value="2"/>
</dbReference>
<keyword evidence="3" id="KW-0813">Transport</keyword>
<feature type="region of interest" description="Disordered" evidence="6">
    <location>
        <begin position="119"/>
        <end position="149"/>
    </location>
</feature>
<organism evidence="7 8">
    <name type="scientific">Salipiger profundus</name>
    <dbReference type="NCBI Taxonomy" id="1229727"/>
    <lineage>
        <taxon>Bacteria</taxon>
        <taxon>Pseudomonadati</taxon>
        <taxon>Pseudomonadota</taxon>
        <taxon>Alphaproteobacteria</taxon>
        <taxon>Rhodobacterales</taxon>
        <taxon>Roseobacteraceae</taxon>
        <taxon>Salipiger</taxon>
    </lineage>
</organism>
<dbReference type="KEGG" id="tpro:Ga0080559_TMP823"/>
<dbReference type="OrthoDB" id="7346865at2"/>
<keyword evidence="5" id="KW-0864">Zinc transport</keyword>
<sequence length="315" mass="33254">MLRYLLPAALVASPLAAEPPRAVTDIAPVQGLVASVMGELGSPEALVPSSASPHDHALSPSEARALQQAEVLFWIGPDLSPGLGRKIEAIAGDTRVVALGELPQTRHLAARDDVLFSGADEDTEDHGHAHAEDDHADEEGHHHGSDDPHVWLSPDNARAWLETIAETLAEADPENADTYRANARTAQAAIDDAVARATESLAPAREARFVVFHDAYQYFERAFDLDVVGALSLSDASAPSPASLSAVRDAIRDSGARCVFAEPQFDPRLIDAVTEGSEIAVAELDPLGSDIAPGAGFYPSLVDDLATRIADCASQ</sequence>
<evidence type="ECO:0000256" key="2">
    <source>
        <dbReference type="ARBA" id="ARBA00015915"/>
    </source>
</evidence>
<evidence type="ECO:0000256" key="5">
    <source>
        <dbReference type="ARBA" id="ARBA00022906"/>
    </source>
</evidence>
<keyword evidence="8" id="KW-1185">Reference proteome</keyword>
<evidence type="ECO:0000256" key="3">
    <source>
        <dbReference type="ARBA" id="ARBA00022448"/>
    </source>
</evidence>
<dbReference type="InterPro" id="IPR050492">
    <property type="entry name" value="Bact_metal-bind_prot9"/>
</dbReference>
<protein>
    <recommendedName>
        <fullName evidence="2">High-affinity zinc uptake system protein ZnuA</fullName>
    </recommendedName>
</protein>
<dbReference type="PANTHER" id="PTHR42953:SF3">
    <property type="entry name" value="HIGH-AFFINITY ZINC UPTAKE SYSTEM PROTEIN ZNUA"/>
    <property type="match status" value="1"/>
</dbReference>
<dbReference type="AlphaFoldDB" id="A0A1U7D0D8"/>
<comment type="similarity">
    <text evidence="1">Belongs to the bacterial solute-binding protein 9 family.</text>
</comment>
<accession>A0A1U7D0D8</accession>
<name>A0A1U7D0D8_9RHOB</name>
<dbReference type="InterPro" id="IPR006127">
    <property type="entry name" value="ZnuA-like"/>
</dbReference>
<dbReference type="Pfam" id="PF01297">
    <property type="entry name" value="ZnuA"/>
    <property type="match status" value="1"/>
</dbReference>
<dbReference type="GO" id="GO:0046872">
    <property type="term" value="F:metal ion binding"/>
    <property type="evidence" value="ECO:0007669"/>
    <property type="project" value="InterPro"/>
</dbReference>
<dbReference type="EMBL" id="CP014796">
    <property type="protein sequence ID" value="APX21619.1"/>
    <property type="molecule type" value="Genomic_DNA"/>
</dbReference>
<dbReference type="PANTHER" id="PTHR42953">
    <property type="entry name" value="HIGH-AFFINITY ZINC UPTAKE SYSTEM PROTEIN ZNUA-RELATED"/>
    <property type="match status" value="1"/>
</dbReference>
<keyword evidence="5" id="KW-0406">Ion transport</keyword>
<dbReference type="Proteomes" id="UP000186559">
    <property type="component" value="Chromosome"/>
</dbReference>
<keyword evidence="5" id="KW-0862">Zinc</keyword>
<evidence type="ECO:0000313" key="7">
    <source>
        <dbReference type="EMBL" id="APX21619.1"/>
    </source>
</evidence>
<evidence type="ECO:0000256" key="1">
    <source>
        <dbReference type="ARBA" id="ARBA00011028"/>
    </source>
</evidence>
<proteinExistence type="inferred from homology"/>
<dbReference type="GO" id="GO:0006829">
    <property type="term" value="P:zinc ion transport"/>
    <property type="evidence" value="ECO:0007669"/>
    <property type="project" value="UniProtKB-KW"/>
</dbReference>
<keyword evidence="4" id="KW-0732">Signal</keyword>
<feature type="compositionally biased region" description="Basic and acidic residues" evidence="6">
    <location>
        <begin position="125"/>
        <end position="149"/>
    </location>
</feature>
<evidence type="ECO:0000256" key="6">
    <source>
        <dbReference type="SAM" id="MobiDB-lite"/>
    </source>
</evidence>
<dbReference type="RefSeq" id="WP_076622227.1">
    <property type="nucleotide sequence ID" value="NZ_BMEW01000002.1"/>
</dbReference>
<evidence type="ECO:0000256" key="4">
    <source>
        <dbReference type="ARBA" id="ARBA00022729"/>
    </source>
</evidence>
<evidence type="ECO:0000313" key="8">
    <source>
        <dbReference type="Proteomes" id="UP000186559"/>
    </source>
</evidence>